<keyword evidence="1" id="KW-0732">Signal</keyword>
<feature type="chain" id="PRO_5022796631" description="Effector family protein Eff1" evidence="1">
    <location>
        <begin position="19"/>
        <end position="207"/>
    </location>
</feature>
<evidence type="ECO:0000313" key="2">
    <source>
        <dbReference type="EMBL" id="SPO29920.1"/>
    </source>
</evidence>
<proteinExistence type="predicted"/>
<dbReference type="Proteomes" id="UP000324022">
    <property type="component" value="Unassembled WGS sequence"/>
</dbReference>
<name>A0A5C3EI50_9BASI</name>
<organism evidence="2 3">
    <name type="scientific">Ustilago trichophora</name>
    <dbReference type="NCBI Taxonomy" id="86804"/>
    <lineage>
        <taxon>Eukaryota</taxon>
        <taxon>Fungi</taxon>
        <taxon>Dikarya</taxon>
        <taxon>Basidiomycota</taxon>
        <taxon>Ustilaginomycotina</taxon>
        <taxon>Ustilaginomycetes</taxon>
        <taxon>Ustilaginales</taxon>
        <taxon>Ustilaginaceae</taxon>
        <taxon>Ustilago</taxon>
    </lineage>
</organism>
<dbReference type="AlphaFoldDB" id="A0A5C3EI50"/>
<evidence type="ECO:0000256" key="1">
    <source>
        <dbReference type="SAM" id="SignalP"/>
    </source>
</evidence>
<sequence>MLCHFFFFAFTLARLVAGHENLPVLPAILNPNVREPVPPHNVPQLVVHFNHGIREAHEPATYNDRAANLAREATIQIEDSNMLPRGHLYPTYAYQPSQQGAIEEYLRRPGSQIHLLFRRGPIGQGWTLFGSPVYMHSPLLHNRAPNLVLLKVFDNGEVEPIGYTGAEGVRMSGGRRNFWESLVRFPSDLTWELLSSSSDTPLRFRPL</sequence>
<feature type="signal peptide" evidence="1">
    <location>
        <begin position="1"/>
        <end position="18"/>
    </location>
</feature>
<protein>
    <recommendedName>
        <fullName evidence="4">Effector family protein Eff1</fullName>
    </recommendedName>
</protein>
<reference evidence="2 3" key="1">
    <citation type="submission" date="2018-03" db="EMBL/GenBank/DDBJ databases">
        <authorList>
            <person name="Guldener U."/>
        </authorList>
    </citation>
    <scope>NUCLEOTIDE SEQUENCE [LARGE SCALE GENOMIC DNA]</scope>
    <source>
        <strain evidence="2 3">NBRC100155</strain>
    </source>
</reference>
<dbReference type="EMBL" id="OOIN01000030">
    <property type="protein sequence ID" value="SPO29920.1"/>
    <property type="molecule type" value="Genomic_DNA"/>
</dbReference>
<gene>
    <name evidence="2" type="ORF">UTRI_06203_B</name>
</gene>
<keyword evidence="3" id="KW-1185">Reference proteome</keyword>
<evidence type="ECO:0008006" key="4">
    <source>
        <dbReference type="Google" id="ProtNLM"/>
    </source>
</evidence>
<accession>A0A5C3EI50</accession>
<evidence type="ECO:0000313" key="3">
    <source>
        <dbReference type="Proteomes" id="UP000324022"/>
    </source>
</evidence>